<accession>A0AAD7RKU9</accession>
<protein>
    <submittedName>
        <fullName evidence="2">Uncharacterized protein</fullName>
    </submittedName>
</protein>
<evidence type="ECO:0000256" key="1">
    <source>
        <dbReference type="SAM" id="MobiDB-lite"/>
    </source>
</evidence>
<dbReference type="EMBL" id="JAINUG010000237">
    <property type="protein sequence ID" value="KAJ8386019.1"/>
    <property type="molecule type" value="Genomic_DNA"/>
</dbReference>
<gene>
    <name evidence="2" type="ORF">AAFF_G00178400</name>
</gene>
<reference evidence="2" key="1">
    <citation type="journal article" date="2023" name="Science">
        <title>Genome structures resolve the early diversification of teleost fishes.</title>
        <authorList>
            <person name="Parey E."/>
            <person name="Louis A."/>
            <person name="Montfort J."/>
            <person name="Bouchez O."/>
            <person name="Roques C."/>
            <person name="Iampietro C."/>
            <person name="Lluch J."/>
            <person name="Castinel A."/>
            <person name="Donnadieu C."/>
            <person name="Desvignes T."/>
            <person name="Floi Bucao C."/>
            <person name="Jouanno E."/>
            <person name="Wen M."/>
            <person name="Mejri S."/>
            <person name="Dirks R."/>
            <person name="Jansen H."/>
            <person name="Henkel C."/>
            <person name="Chen W.J."/>
            <person name="Zahm M."/>
            <person name="Cabau C."/>
            <person name="Klopp C."/>
            <person name="Thompson A.W."/>
            <person name="Robinson-Rechavi M."/>
            <person name="Braasch I."/>
            <person name="Lecointre G."/>
            <person name="Bobe J."/>
            <person name="Postlethwait J.H."/>
            <person name="Berthelot C."/>
            <person name="Roest Crollius H."/>
            <person name="Guiguen Y."/>
        </authorList>
    </citation>
    <scope>NUCLEOTIDE SEQUENCE</scope>
    <source>
        <strain evidence="2">NC1722</strain>
    </source>
</reference>
<comment type="caution">
    <text evidence="2">The sequence shown here is derived from an EMBL/GenBank/DDBJ whole genome shotgun (WGS) entry which is preliminary data.</text>
</comment>
<feature type="region of interest" description="Disordered" evidence="1">
    <location>
        <begin position="44"/>
        <end position="84"/>
    </location>
</feature>
<evidence type="ECO:0000313" key="2">
    <source>
        <dbReference type="EMBL" id="KAJ8386019.1"/>
    </source>
</evidence>
<feature type="compositionally biased region" description="Polar residues" evidence="1">
    <location>
        <begin position="50"/>
        <end position="61"/>
    </location>
</feature>
<dbReference type="Proteomes" id="UP001221898">
    <property type="component" value="Unassembled WGS sequence"/>
</dbReference>
<name>A0AAD7RKU9_9TELE</name>
<dbReference type="AlphaFoldDB" id="A0AAD7RKU9"/>
<proteinExistence type="predicted"/>
<organism evidence="2 3">
    <name type="scientific">Aldrovandia affinis</name>
    <dbReference type="NCBI Taxonomy" id="143900"/>
    <lineage>
        <taxon>Eukaryota</taxon>
        <taxon>Metazoa</taxon>
        <taxon>Chordata</taxon>
        <taxon>Craniata</taxon>
        <taxon>Vertebrata</taxon>
        <taxon>Euteleostomi</taxon>
        <taxon>Actinopterygii</taxon>
        <taxon>Neopterygii</taxon>
        <taxon>Teleostei</taxon>
        <taxon>Notacanthiformes</taxon>
        <taxon>Halosauridae</taxon>
        <taxon>Aldrovandia</taxon>
    </lineage>
</organism>
<keyword evidence="3" id="KW-1185">Reference proteome</keyword>
<evidence type="ECO:0000313" key="3">
    <source>
        <dbReference type="Proteomes" id="UP001221898"/>
    </source>
</evidence>
<sequence length="122" mass="13408">MLVSALRRVPGLHNTQLLPALSQTPPTPSPAPMALSTCDLRADYNPPTPNHRTFTSHNLQPPNAAGDNNAKYTARQTSTRSTDSYCTYRPQVQTDGLRGRRLCARGPPRDSELGFDCELCSR</sequence>
<feature type="compositionally biased region" description="Polar residues" evidence="1">
    <location>
        <begin position="70"/>
        <end position="84"/>
    </location>
</feature>